<evidence type="ECO:0000256" key="2">
    <source>
        <dbReference type="ARBA" id="ARBA00010581"/>
    </source>
</evidence>
<feature type="transmembrane region" description="Helical" evidence="9">
    <location>
        <begin position="142"/>
        <end position="166"/>
    </location>
</feature>
<evidence type="ECO:0000313" key="11">
    <source>
        <dbReference type="EMBL" id="MEE8659115.1"/>
    </source>
</evidence>
<evidence type="ECO:0000256" key="3">
    <source>
        <dbReference type="ARBA" id="ARBA00022475"/>
    </source>
</evidence>
<proteinExistence type="inferred from homology"/>
<sequence length="209" mass="23016">MSTLSSPPVAASRRPTPLDAMRARAEEARFGFWIFLMSDLVIFSLLFATYAIMWGNRADGPGPEDLFQLKSAAIQTGCLLLSSFTFGFVTLNAQRQLSVARTMIWLVITLALGAGFLGFEISDFIDMVQQEAGISGSGFLSSFYALVGTHGLHVTVGCLWILVMLLQLGRFGLTPPVISRIMRLGLFWHFLDIIWIGIFSIVYLIGLAK</sequence>
<evidence type="ECO:0000256" key="9">
    <source>
        <dbReference type="SAM" id="Phobius"/>
    </source>
</evidence>
<comment type="subcellular location">
    <subcellularLocation>
        <location evidence="1 8">Cell membrane</location>
        <topology evidence="1 8">Multi-pass membrane protein</topology>
    </subcellularLocation>
</comment>
<evidence type="ECO:0000256" key="5">
    <source>
        <dbReference type="ARBA" id="ARBA00022989"/>
    </source>
</evidence>
<dbReference type="CDD" id="cd02863">
    <property type="entry name" value="Ubiquinol_oxidase_III"/>
    <property type="match status" value="1"/>
</dbReference>
<dbReference type="EMBL" id="JAWJZY010000003">
    <property type="protein sequence ID" value="MEE8659115.1"/>
    <property type="molecule type" value="Genomic_DNA"/>
</dbReference>
<dbReference type="SUPFAM" id="SSF81452">
    <property type="entry name" value="Cytochrome c oxidase subunit III-like"/>
    <property type="match status" value="1"/>
</dbReference>
<protein>
    <submittedName>
        <fullName evidence="11">Cytochrome-c oxidase subunit 3</fullName>
    </submittedName>
</protein>
<evidence type="ECO:0000256" key="8">
    <source>
        <dbReference type="RuleBase" id="RU003376"/>
    </source>
</evidence>
<feature type="transmembrane region" description="Helical" evidence="9">
    <location>
        <begin position="72"/>
        <end position="91"/>
    </location>
</feature>
<reference evidence="11 12" key="1">
    <citation type="submission" date="2023-10" db="EMBL/GenBank/DDBJ databases">
        <title>Sorlinia euscelidii gen. nov., sp. nov., an acetic acid bacteria isolated from the gut of Euscelidius variegatus emitter.</title>
        <authorList>
            <person name="Michoud G."/>
            <person name="Marasco R."/>
            <person name="Seferji K."/>
            <person name="Gonella E."/>
            <person name="Garuglieri E."/>
            <person name="Alma A."/>
            <person name="Mapelli F."/>
            <person name="Borin S."/>
            <person name="Daffonchio D."/>
            <person name="Crotti E."/>
        </authorList>
    </citation>
    <scope>NUCLEOTIDE SEQUENCE [LARGE SCALE GENOMIC DNA]</scope>
    <source>
        <strain evidence="11 12">EV16P</strain>
    </source>
</reference>
<gene>
    <name evidence="11" type="ORF">DOFOFD_08825</name>
</gene>
<evidence type="ECO:0000313" key="12">
    <source>
        <dbReference type="Proteomes" id="UP001312908"/>
    </source>
</evidence>
<comment type="similarity">
    <text evidence="2 8">Belongs to the cytochrome c oxidase subunit 3 family.</text>
</comment>
<keyword evidence="12" id="KW-1185">Reference proteome</keyword>
<keyword evidence="6" id="KW-0560">Oxidoreductase</keyword>
<feature type="domain" description="Heme-copper oxidase subunit III family profile" evidence="10">
    <location>
        <begin position="29"/>
        <end position="207"/>
    </location>
</feature>
<comment type="caution">
    <text evidence="11">The sequence shown here is derived from an EMBL/GenBank/DDBJ whole genome shotgun (WGS) entry which is preliminary data.</text>
</comment>
<evidence type="ECO:0000259" key="10">
    <source>
        <dbReference type="PROSITE" id="PS50253"/>
    </source>
</evidence>
<dbReference type="Pfam" id="PF00510">
    <property type="entry name" value="COX3"/>
    <property type="match status" value="1"/>
</dbReference>
<organism evidence="11 12">
    <name type="scientific">Sorlinia euscelidii</name>
    <dbReference type="NCBI Taxonomy" id="3081148"/>
    <lineage>
        <taxon>Bacteria</taxon>
        <taxon>Pseudomonadati</taxon>
        <taxon>Pseudomonadota</taxon>
        <taxon>Alphaproteobacteria</taxon>
        <taxon>Acetobacterales</taxon>
        <taxon>Acetobacteraceae</taxon>
        <taxon>Sorlinia</taxon>
    </lineage>
</organism>
<dbReference type="InterPro" id="IPR013833">
    <property type="entry name" value="Cyt_c_oxidase_su3_a-hlx"/>
</dbReference>
<feature type="transmembrane region" description="Helical" evidence="9">
    <location>
        <begin position="186"/>
        <end position="206"/>
    </location>
</feature>
<accession>A0ABU7U676</accession>
<keyword evidence="4 8" id="KW-0812">Transmembrane</keyword>
<evidence type="ECO:0000256" key="4">
    <source>
        <dbReference type="ARBA" id="ARBA00022692"/>
    </source>
</evidence>
<name>A0ABU7U676_9PROT</name>
<evidence type="ECO:0000256" key="7">
    <source>
        <dbReference type="ARBA" id="ARBA00023136"/>
    </source>
</evidence>
<feature type="transmembrane region" description="Helical" evidence="9">
    <location>
        <begin position="103"/>
        <end position="122"/>
    </location>
</feature>
<dbReference type="InterPro" id="IPR033946">
    <property type="entry name" value="Ubiquinol_oxase_su3_dom"/>
</dbReference>
<dbReference type="InterPro" id="IPR000298">
    <property type="entry name" value="Cyt_c_oxidase-like_su3"/>
</dbReference>
<dbReference type="InterPro" id="IPR024791">
    <property type="entry name" value="Cyt_c/ubiquinol_Oxase_su3"/>
</dbReference>
<evidence type="ECO:0000256" key="6">
    <source>
        <dbReference type="ARBA" id="ARBA00023002"/>
    </source>
</evidence>
<dbReference type="PANTHER" id="PTHR11403:SF2">
    <property type="entry name" value="CYTOCHROME BO(3) UBIQUINOL OXIDASE SUBUNIT 3"/>
    <property type="match status" value="1"/>
</dbReference>
<keyword evidence="3" id="KW-1003">Cell membrane</keyword>
<dbReference type="Gene3D" id="1.20.120.80">
    <property type="entry name" value="Cytochrome c oxidase, subunit III, four-helix bundle"/>
    <property type="match status" value="1"/>
</dbReference>
<keyword evidence="7 9" id="KW-0472">Membrane</keyword>
<dbReference type="PROSITE" id="PS50253">
    <property type="entry name" value="COX3"/>
    <property type="match status" value="1"/>
</dbReference>
<keyword evidence="5 9" id="KW-1133">Transmembrane helix</keyword>
<dbReference type="RefSeq" id="WP_394819972.1">
    <property type="nucleotide sequence ID" value="NZ_JAWJZY010000003.1"/>
</dbReference>
<dbReference type="PANTHER" id="PTHR11403">
    <property type="entry name" value="CYTOCHROME C OXIDASE SUBUNIT III"/>
    <property type="match status" value="1"/>
</dbReference>
<dbReference type="Proteomes" id="UP001312908">
    <property type="component" value="Unassembled WGS sequence"/>
</dbReference>
<dbReference type="InterPro" id="IPR035973">
    <property type="entry name" value="Cyt_c_oxidase_su3-like_sf"/>
</dbReference>
<evidence type="ECO:0000256" key="1">
    <source>
        <dbReference type="ARBA" id="ARBA00004651"/>
    </source>
</evidence>
<feature type="transmembrane region" description="Helical" evidence="9">
    <location>
        <begin position="30"/>
        <end position="52"/>
    </location>
</feature>